<protein>
    <recommendedName>
        <fullName evidence="2">NFACT RNA-binding domain-containing protein</fullName>
    </recommendedName>
</protein>
<dbReference type="InterPro" id="IPR051608">
    <property type="entry name" value="RQC_Subunit_NEMF"/>
</dbReference>
<feature type="coiled-coil region" evidence="1">
    <location>
        <begin position="397"/>
        <end position="435"/>
    </location>
</feature>
<dbReference type="STRING" id="399550.Smar_1299"/>
<keyword evidence="1" id="KW-0175">Coiled coil</keyword>
<dbReference type="Proteomes" id="UP000000254">
    <property type="component" value="Chromosome"/>
</dbReference>
<evidence type="ECO:0000313" key="4">
    <source>
        <dbReference type="Proteomes" id="UP000000254"/>
    </source>
</evidence>
<feature type="domain" description="NFACT RNA-binding" evidence="2">
    <location>
        <begin position="449"/>
        <end position="558"/>
    </location>
</feature>
<dbReference type="PANTHER" id="PTHR15239:SF6">
    <property type="entry name" value="RIBOSOME QUALITY CONTROL COMPLEX SUBUNIT NEMF"/>
    <property type="match status" value="1"/>
</dbReference>
<dbReference type="GeneID" id="4907655"/>
<dbReference type="NCBIfam" id="NF041120">
    <property type="entry name" value="RqcH_arch"/>
    <property type="match status" value="1"/>
</dbReference>
<dbReference type="PANTHER" id="PTHR15239">
    <property type="entry name" value="NUCLEAR EXPORT MEDIATOR FACTOR NEMF"/>
    <property type="match status" value="1"/>
</dbReference>
<dbReference type="OrthoDB" id="10943at2157"/>
<dbReference type="InterPro" id="IPR008532">
    <property type="entry name" value="NFACT_RNA-bd"/>
</dbReference>
<gene>
    <name evidence="3" type="ordered locus">Smar_1299</name>
</gene>
<reference evidence="4" key="1">
    <citation type="journal article" date="2009" name="BMC Genomics">
        <title>The complete genome sequence of Staphylothermus marinus reveals differences in sulfur metabolism among heterotrophic Crenarchaeota.</title>
        <authorList>
            <person name="Anderson I.J."/>
            <person name="Dharmarajan L."/>
            <person name="Rodriguez J."/>
            <person name="Hooper S."/>
            <person name="Porat I."/>
            <person name="Ulrich L.E."/>
            <person name="Elkins J.G."/>
            <person name="Mavromatis K."/>
            <person name="Sun H."/>
            <person name="Land M."/>
            <person name="Lapidus A."/>
            <person name="Lucas S."/>
            <person name="Barry K."/>
            <person name="Huber H."/>
            <person name="Zhulin I.B."/>
            <person name="Whitman W.B."/>
            <person name="Mukhopadhyay B."/>
            <person name="Woese C."/>
            <person name="Bristow J."/>
            <person name="Kyrpides N."/>
        </authorList>
    </citation>
    <scope>NUCLEOTIDE SEQUENCE [LARGE SCALE GENOMIC DNA]</scope>
    <source>
        <strain evidence="4">ATCC 43588 / DSM 3639 / JCM 9404 / F1</strain>
    </source>
</reference>
<dbReference type="GO" id="GO:0000049">
    <property type="term" value="F:tRNA binding"/>
    <property type="evidence" value="ECO:0007669"/>
    <property type="project" value="TreeGrafter"/>
</dbReference>
<dbReference type="AlphaFoldDB" id="A3DP30"/>
<evidence type="ECO:0000313" key="3">
    <source>
        <dbReference type="EMBL" id="ABN70390.1"/>
    </source>
</evidence>
<proteinExistence type="predicted"/>
<keyword evidence="4" id="KW-1185">Reference proteome</keyword>
<dbReference type="KEGG" id="smr:Smar_1299"/>
<dbReference type="EMBL" id="CP000575">
    <property type="protein sequence ID" value="ABN70390.1"/>
    <property type="molecule type" value="Genomic_DNA"/>
</dbReference>
<reference evidence="3 4" key="2">
    <citation type="journal article" date="2009" name="Stand. Genomic Sci.">
        <title>Complete genome sequence of Staphylothermus marinus Stetter and Fiala 1986 type strain F1.</title>
        <authorList>
            <person name="Anderson I.J."/>
            <person name="Sun H."/>
            <person name="Lapidus A."/>
            <person name="Copeland A."/>
            <person name="Glavina Del Rio T."/>
            <person name="Tice H."/>
            <person name="Dalin E."/>
            <person name="Lucas S."/>
            <person name="Barry K."/>
            <person name="Land M."/>
            <person name="Richardson P."/>
            <person name="Huber H."/>
            <person name="Kyrpides N.C."/>
        </authorList>
    </citation>
    <scope>NUCLEOTIDE SEQUENCE [LARGE SCALE GENOMIC DNA]</scope>
    <source>
        <strain evidence="4">ATCC 43588 / DSM 3639 / JCM 9404 / F1</strain>
    </source>
</reference>
<organism evidence="3 4">
    <name type="scientific">Staphylothermus marinus (strain ATCC 43588 / DSM 3639 / JCM 9404 / F1)</name>
    <dbReference type="NCBI Taxonomy" id="399550"/>
    <lineage>
        <taxon>Archaea</taxon>
        <taxon>Thermoproteota</taxon>
        <taxon>Thermoprotei</taxon>
        <taxon>Desulfurococcales</taxon>
        <taxon>Desulfurococcaceae</taxon>
        <taxon>Staphylothermus</taxon>
    </lineage>
</organism>
<dbReference type="Pfam" id="PF05670">
    <property type="entry name" value="NFACT-R_1"/>
    <property type="match status" value="1"/>
</dbReference>
<dbReference type="GO" id="GO:0043023">
    <property type="term" value="F:ribosomal large subunit binding"/>
    <property type="evidence" value="ECO:0007669"/>
    <property type="project" value="TreeGrafter"/>
</dbReference>
<dbReference type="HOGENOM" id="CLU_003612_2_1_2"/>
<dbReference type="Pfam" id="PF05833">
    <property type="entry name" value="NFACT_N"/>
    <property type="match status" value="1"/>
</dbReference>
<name>A3DP30_STAMF</name>
<dbReference type="GO" id="GO:1990112">
    <property type="term" value="C:RQC complex"/>
    <property type="evidence" value="ECO:0007669"/>
    <property type="project" value="TreeGrafter"/>
</dbReference>
<dbReference type="Gene3D" id="2.30.310.10">
    <property type="entry name" value="ibrinogen binding protein from staphylococcus aureus domain"/>
    <property type="match status" value="1"/>
</dbReference>
<sequence>MIKKAMDILDIYSWTNNFGKQVIGCFIENIYFTGFYWLLKIRCPGKGKSYLKIEPSIRLHVSNIDPLEKKIDKFSSFMRKYIRGARIVDVKQLGWERIIELHVKSRNKKYILINEIMPRGFLVLTNETYNILYANRFQELRDRIIKRGSKYTPPPGRIDLLKLDDAKLLELLGEGKDLVRGIVKGWGLPGYIAEELIYRAGLYEKKNYKINMIEKTDLYSLIYIFEKIINEVLEGKGYLVKLNNEPHIYTSYEPKLYKELYELNVEKYDELNHVLDIYYGEYEKRIYYEQKTTKQQMLIEKIKKNIEEQQKIIKKYIEESEKYRKFSETLVTNYNVLEKILKCVHETRRTSGWEKIVENCPNIVEFYKDKGIVIVKLDDYEIPIDIRLDTWNNILRYKKLSGELLKKAKRAEEALRELEKSLEEAVNKKQLIEKKTEIGIKPRLWYERFHWMITSEGFLVIAGRDADQNELIVKKYMEPHDIFLHADIHGAPATVIKTHNRMPSQKSIEEAAVIAACYSKAWNEGFGAIDVFWVHASQVSKTPPSGEYLSKGAFMIYGKKNYVKTKLELAIGIEENCDPVYGLYQRIIVGPEELVANKSIVYAVIVPGDMGIGEVSDKLIRSFHKKLEDHVIGITKNELMYRLPGKSRIIGIKRGKAPLITEC</sequence>
<evidence type="ECO:0000256" key="1">
    <source>
        <dbReference type="SAM" id="Coils"/>
    </source>
</evidence>
<evidence type="ECO:0000259" key="2">
    <source>
        <dbReference type="Pfam" id="PF05670"/>
    </source>
</evidence>
<accession>A3DP30</accession>
<dbReference type="eggNOG" id="arCOG01695">
    <property type="taxonomic scope" value="Archaea"/>
</dbReference>
<dbReference type="GO" id="GO:0072344">
    <property type="term" value="P:rescue of stalled ribosome"/>
    <property type="evidence" value="ECO:0007669"/>
    <property type="project" value="TreeGrafter"/>
</dbReference>
<dbReference type="RefSeq" id="WP_011839581.1">
    <property type="nucleotide sequence ID" value="NC_009033.1"/>
</dbReference>